<feature type="domain" description="Fe2OG dioxygenase" evidence="5">
    <location>
        <begin position="181"/>
        <end position="284"/>
    </location>
</feature>
<dbReference type="Gene3D" id="2.60.120.330">
    <property type="entry name" value="B-lactam Antibiotic, Isopenicillin N Synthase, Chain"/>
    <property type="match status" value="1"/>
</dbReference>
<dbReference type="KEGG" id="sfk:KY5_7153"/>
<proteinExistence type="inferred from homology"/>
<dbReference type="GO" id="GO:0017000">
    <property type="term" value="P:antibiotic biosynthetic process"/>
    <property type="evidence" value="ECO:0007669"/>
    <property type="project" value="UniProtKB-KW"/>
</dbReference>
<keyword evidence="2" id="KW-0045">Antibiotic biosynthesis</keyword>
<feature type="region of interest" description="Disordered" evidence="4">
    <location>
        <begin position="1"/>
        <end position="31"/>
    </location>
</feature>
<evidence type="ECO:0000256" key="3">
    <source>
        <dbReference type="RuleBase" id="RU003682"/>
    </source>
</evidence>
<accession>A0A291QKE8</accession>
<comment type="similarity">
    <text evidence="3">Belongs to the iron/ascorbate-dependent oxidoreductase family.</text>
</comment>
<comment type="pathway">
    <text evidence="1">Antibiotic biosynthesis.</text>
</comment>
<name>A0A291QKE8_9ACTN</name>
<gene>
    <name evidence="6" type="ORF">KY5_7153</name>
</gene>
<evidence type="ECO:0000313" key="7">
    <source>
        <dbReference type="Proteomes" id="UP000221011"/>
    </source>
</evidence>
<evidence type="ECO:0000256" key="1">
    <source>
        <dbReference type="ARBA" id="ARBA00004792"/>
    </source>
</evidence>
<reference evidence="6 7" key="1">
    <citation type="submission" date="2017-08" db="EMBL/GenBank/DDBJ databases">
        <title>Complete Genome Sequence of Streptomyces formicae KY5, the formicamycin producer.</title>
        <authorList>
            <person name="Holmes N.A."/>
            <person name="Devine R."/>
            <person name="Qin Z."/>
            <person name="Seipke R.F."/>
            <person name="Wilkinson B."/>
            <person name="Hutchings M.I."/>
        </authorList>
    </citation>
    <scope>NUCLEOTIDE SEQUENCE [LARGE SCALE GENOMIC DNA]</scope>
    <source>
        <strain evidence="6 7">KY5</strain>
    </source>
</reference>
<dbReference type="Proteomes" id="UP000221011">
    <property type="component" value="Chromosome"/>
</dbReference>
<organism evidence="6 7">
    <name type="scientific">Streptomyces formicae</name>
    <dbReference type="NCBI Taxonomy" id="1616117"/>
    <lineage>
        <taxon>Bacteria</taxon>
        <taxon>Bacillati</taxon>
        <taxon>Actinomycetota</taxon>
        <taxon>Actinomycetes</taxon>
        <taxon>Kitasatosporales</taxon>
        <taxon>Streptomycetaceae</taxon>
        <taxon>Streptomyces</taxon>
    </lineage>
</organism>
<keyword evidence="3" id="KW-0408">Iron</keyword>
<dbReference type="SUPFAM" id="SSF51197">
    <property type="entry name" value="Clavaminate synthase-like"/>
    <property type="match status" value="1"/>
</dbReference>
<dbReference type="InterPro" id="IPR044861">
    <property type="entry name" value="IPNS-like_FE2OG_OXY"/>
</dbReference>
<dbReference type="AlphaFoldDB" id="A0A291QKE8"/>
<dbReference type="GO" id="GO:0016491">
    <property type="term" value="F:oxidoreductase activity"/>
    <property type="evidence" value="ECO:0007669"/>
    <property type="project" value="UniProtKB-KW"/>
</dbReference>
<protein>
    <recommendedName>
        <fullName evidence="5">Fe2OG dioxygenase domain-containing protein</fullName>
    </recommendedName>
</protein>
<dbReference type="GO" id="GO:0046872">
    <property type="term" value="F:metal ion binding"/>
    <property type="evidence" value="ECO:0007669"/>
    <property type="project" value="UniProtKB-KW"/>
</dbReference>
<keyword evidence="7" id="KW-1185">Reference proteome</keyword>
<dbReference type="Pfam" id="PF03171">
    <property type="entry name" value="2OG-FeII_Oxy"/>
    <property type="match status" value="1"/>
</dbReference>
<dbReference type="InterPro" id="IPR005123">
    <property type="entry name" value="Oxoglu/Fe-dep_dioxygenase_dom"/>
</dbReference>
<keyword evidence="3" id="KW-0479">Metal-binding</keyword>
<evidence type="ECO:0000256" key="2">
    <source>
        <dbReference type="ARBA" id="ARBA00023194"/>
    </source>
</evidence>
<evidence type="ECO:0000256" key="4">
    <source>
        <dbReference type="SAM" id="MobiDB-lite"/>
    </source>
</evidence>
<evidence type="ECO:0000259" key="5">
    <source>
        <dbReference type="PROSITE" id="PS51471"/>
    </source>
</evidence>
<dbReference type="PROSITE" id="PS51471">
    <property type="entry name" value="FE2OG_OXY"/>
    <property type="match status" value="1"/>
</dbReference>
<sequence length="322" mass="35750">MTTPNSRTARALFHPDTARPPVSLPPMPGERQARTAYPAVDLERSRIDGDELLFEREGGFDRALAMGFFLLRIPEGLDTDAGDRFAAHFHEDPAGDALDRYRGFRDTHVPGDYQGYFDREHDQWENFYIEKGNWPLLPSEVAALGHRMTGLGIDVLRAVLRHVDVPPHLWNEVSGGLSDHGGHQMLAFNHFRSRKATRGCKFHRDSGWVTVLRSTEPGLLALIDGELGAVNPEPGCFIVNFGSSLEVLTSALPRPVRANVHGVVSTERPEGRPDRISYVTFLDSALDGTVYRLDEGRAHPVQSVADFAAQEVTRTYDDDGAL</sequence>
<dbReference type="EMBL" id="CP022685">
    <property type="protein sequence ID" value="ATL32171.1"/>
    <property type="molecule type" value="Genomic_DNA"/>
</dbReference>
<evidence type="ECO:0000313" key="6">
    <source>
        <dbReference type="EMBL" id="ATL32171.1"/>
    </source>
</evidence>
<dbReference type="InterPro" id="IPR027443">
    <property type="entry name" value="IPNS-like_sf"/>
</dbReference>
<keyword evidence="3" id="KW-0560">Oxidoreductase</keyword>
<dbReference type="RefSeq" id="WP_199843395.1">
    <property type="nucleotide sequence ID" value="NZ_CP022685.1"/>
</dbReference>